<comment type="caution">
    <text evidence="1">The sequence shown here is derived from an EMBL/GenBank/DDBJ whole genome shotgun (WGS) entry which is preliminary data.</text>
</comment>
<organism evidence="1 2">
    <name type="scientific">Ensete ventricosum</name>
    <name type="common">Abyssinian banana</name>
    <name type="synonym">Musa ensete</name>
    <dbReference type="NCBI Taxonomy" id="4639"/>
    <lineage>
        <taxon>Eukaryota</taxon>
        <taxon>Viridiplantae</taxon>
        <taxon>Streptophyta</taxon>
        <taxon>Embryophyta</taxon>
        <taxon>Tracheophyta</taxon>
        <taxon>Spermatophyta</taxon>
        <taxon>Magnoliopsida</taxon>
        <taxon>Liliopsida</taxon>
        <taxon>Zingiberales</taxon>
        <taxon>Musaceae</taxon>
        <taxon>Ensete</taxon>
    </lineage>
</organism>
<evidence type="ECO:0000313" key="2">
    <source>
        <dbReference type="Proteomes" id="UP000287651"/>
    </source>
</evidence>
<gene>
    <name evidence="1" type="ORF">B296_00057970</name>
</gene>
<dbReference type="Proteomes" id="UP000287651">
    <property type="component" value="Unassembled WGS sequence"/>
</dbReference>
<sequence>SAPPVLLAVAPCGRPTTDHPCDRCRRPFWRQGWPRATAPFGHPATSRPCGHRAIIDRARRLAATGRACRLATTNRAHGRLLPMRATAYKHPAVPLQGALATTGCPYSRPSLGWPPLQGVWPWSTIPTRGLAMAGRPLSLCSL</sequence>
<reference evidence="1 2" key="1">
    <citation type="journal article" date="2014" name="Agronomy (Basel)">
        <title>A Draft Genome Sequence for Ensete ventricosum, the Drought-Tolerant Tree Against Hunger.</title>
        <authorList>
            <person name="Harrison J."/>
            <person name="Moore K.A."/>
            <person name="Paszkiewicz K."/>
            <person name="Jones T."/>
            <person name="Grant M."/>
            <person name="Ambacheew D."/>
            <person name="Muzemil S."/>
            <person name="Studholme D.J."/>
        </authorList>
    </citation>
    <scope>NUCLEOTIDE SEQUENCE [LARGE SCALE GENOMIC DNA]</scope>
</reference>
<proteinExistence type="predicted"/>
<name>A0A426WZ06_ENSVE</name>
<accession>A0A426WZ06</accession>
<feature type="non-terminal residue" evidence="1">
    <location>
        <position position="1"/>
    </location>
</feature>
<dbReference type="AlphaFoldDB" id="A0A426WZ06"/>
<protein>
    <submittedName>
        <fullName evidence="1">Uncharacterized protein</fullName>
    </submittedName>
</protein>
<dbReference type="EMBL" id="AMZH03031842">
    <property type="protein sequence ID" value="RRT32491.1"/>
    <property type="molecule type" value="Genomic_DNA"/>
</dbReference>
<evidence type="ECO:0000313" key="1">
    <source>
        <dbReference type="EMBL" id="RRT32491.1"/>
    </source>
</evidence>